<organism evidence="1">
    <name type="scientific">uncultured Caudovirales phage</name>
    <dbReference type="NCBI Taxonomy" id="2100421"/>
    <lineage>
        <taxon>Viruses</taxon>
        <taxon>Duplodnaviria</taxon>
        <taxon>Heunggongvirae</taxon>
        <taxon>Uroviricota</taxon>
        <taxon>Caudoviricetes</taxon>
        <taxon>Peduoviridae</taxon>
        <taxon>Maltschvirus</taxon>
        <taxon>Maltschvirus maltsch</taxon>
    </lineage>
</organism>
<accession>A0A6J5L572</accession>
<dbReference type="EMBL" id="LR796222">
    <property type="protein sequence ID" value="CAB4128307.1"/>
    <property type="molecule type" value="Genomic_DNA"/>
</dbReference>
<sequence>MSEKTEVLFDPFPKQVEFLDSIFSGKFDFILYGGSIRGGKTFAGLGALMLLCYFYPRSRWATTRTDLQTLKKNTIPSFFKIVPESFIKSYNQDKQIVTFSNGSEILFFPESYDSDKELNRWKGLEVNGFLLEEINELQEKTFYKAIERAGSHIIPNAPKQPSPLIIATCNPTQGWVKKLVYTPWKLGELRERWKYIPSRIFDNPYIPEKYLESLKSMPSYEYEVFVNGDWDIELKTGGEFYKCFNLDDHVGDFEYNPELPLHISFDENVNPYITATAWQIHGEDKKDLRQIKEFCVPSPNNTIRKLCSIIEREYFGHEAGLFIYGDATSKKADTKLEKGHNFFTLIYDYLFKFRPVLRVPASNPSVVMRGNFINQVFEKGFEGISIKIDRNCINSISDYNNVKEDTDGTKKKTKATNPETKIQYELYGHTSDANDYFICMAMVNEYSIYKNGRPTFEHTIFGGQNFREENSY</sequence>
<evidence type="ECO:0000313" key="1">
    <source>
        <dbReference type="EMBL" id="CAB4128307.1"/>
    </source>
</evidence>
<dbReference type="Gene3D" id="3.40.50.300">
    <property type="entry name" value="P-loop containing nucleotide triphosphate hydrolases"/>
    <property type="match status" value="1"/>
</dbReference>
<name>A0A6J5L572_9CAUD</name>
<protein>
    <submittedName>
        <fullName evidence="1">Terminase-like family</fullName>
    </submittedName>
</protein>
<dbReference type="InterPro" id="IPR027417">
    <property type="entry name" value="P-loop_NTPase"/>
</dbReference>
<reference evidence="1" key="1">
    <citation type="submission" date="2020-04" db="EMBL/GenBank/DDBJ databases">
        <authorList>
            <person name="Chiriac C."/>
            <person name="Salcher M."/>
            <person name="Ghai R."/>
            <person name="Kavagutti S V."/>
        </authorList>
    </citation>
    <scope>NUCLEOTIDE SEQUENCE</scope>
</reference>
<proteinExistence type="predicted"/>
<gene>
    <name evidence="1" type="ORF">UFOVP105_31</name>
</gene>